<evidence type="ECO:0000313" key="1">
    <source>
        <dbReference type="EMBL" id="SHF44272.1"/>
    </source>
</evidence>
<dbReference type="AlphaFoldDB" id="A0A1M5BPU6"/>
<protein>
    <submittedName>
        <fullName evidence="1">Uncharacterized protein</fullName>
    </submittedName>
</protein>
<organism evidence="1 2">
    <name type="scientific">Chryseobacterium takakiae</name>
    <dbReference type="NCBI Taxonomy" id="1302685"/>
    <lineage>
        <taxon>Bacteria</taxon>
        <taxon>Pseudomonadati</taxon>
        <taxon>Bacteroidota</taxon>
        <taxon>Flavobacteriia</taxon>
        <taxon>Flavobacteriales</taxon>
        <taxon>Weeksellaceae</taxon>
        <taxon>Chryseobacterium group</taxon>
        <taxon>Chryseobacterium</taxon>
    </lineage>
</organism>
<dbReference type="RefSeq" id="WP_072886247.1">
    <property type="nucleotide sequence ID" value="NZ_FQVO01000021.1"/>
</dbReference>
<dbReference type="Proteomes" id="UP000184236">
    <property type="component" value="Unassembled WGS sequence"/>
</dbReference>
<keyword evidence="2" id="KW-1185">Reference proteome</keyword>
<name>A0A1M5BPU6_9FLAO</name>
<sequence length="132" mass="15827">MKYQYIILILLLFIGCSVQKSHISQNSKIIKAELYKIDFKDSIIIYHIRNEKMDGVFAKERYCKINIKKQKLLRENKIYKFILEQERVDNHVSIVRDVDYYMAGYLIRKAGTPTIYYWNCLNVCGEYIIKEN</sequence>
<dbReference type="OrthoDB" id="1264982at2"/>
<dbReference type="STRING" id="1302685.SAMN05444408_12117"/>
<dbReference type="PROSITE" id="PS51257">
    <property type="entry name" value="PROKAR_LIPOPROTEIN"/>
    <property type="match status" value="1"/>
</dbReference>
<gene>
    <name evidence="1" type="ORF">SAMN05444408_12117</name>
</gene>
<accession>A0A1M5BPU6</accession>
<reference evidence="2" key="1">
    <citation type="submission" date="2016-11" db="EMBL/GenBank/DDBJ databases">
        <authorList>
            <person name="Varghese N."/>
            <person name="Submissions S."/>
        </authorList>
    </citation>
    <scope>NUCLEOTIDE SEQUENCE [LARGE SCALE GENOMIC DNA]</scope>
    <source>
        <strain evidence="2">DSM 26898</strain>
    </source>
</reference>
<proteinExistence type="predicted"/>
<evidence type="ECO:0000313" key="2">
    <source>
        <dbReference type="Proteomes" id="UP000184236"/>
    </source>
</evidence>
<dbReference type="EMBL" id="FQVO01000021">
    <property type="protein sequence ID" value="SHF44272.1"/>
    <property type="molecule type" value="Genomic_DNA"/>
</dbReference>